<dbReference type="Pfam" id="PF07905">
    <property type="entry name" value="PucR"/>
    <property type="match status" value="1"/>
</dbReference>
<dbReference type="PATRIC" id="fig|1122219.3.peg.547"/>
<organism evidence="3 4">
    <name type="scientific">Megasphaera cerevisiae DSM 20462</name>
    <dbReference type="NCBI Taxonomy" id="1122219"/>
    <lineage>
        <taxon>Bacteria</taxon>
        <taxon>Bacillati</taxon>
        <taxon>Bacillota</taxon>
        <taxon>Negativicutes</taxon>
        <taxon>Veillonellales</taxon>
        <taxon>Veillonellaceae</taxon>
        <taxon>Megasphaera</taxon>
    </lineage>
</organism>
<evidence type="ECO:0000259" key="2">
    <source>
        <dbReference type="Pfam" id="PF13556"/>
    </source>
</evidence>
<feature type="domain" description="PucR C-terminal helix-turn-helix" evidence="2">
    <location>
        <begin position="328"/>
        <end position="386"/>
    </location>
</feature>
<comment type="caution">
    <text evidence="3">The sequence shown here is derived from an EMBL/GenBank/DDBJ whole genome shotgun (WGS) entry which is preliminary data.</text>
</comment>
<dbReference type="InParanoid" id="A0A0J6ZPS5"/>
<proteinExistence type="predicted"/>
<dbReference type="PANTHER" id="PTHR33744:SF1">
    <property type="entry name" value="DNA-BINDING TRANSCRIPTIONAL ACTIVATOR ADER"/>
    <property type="match status" value="1"/>
</dbReference>
<evidence type="ECO:0000259" key="1">
    <source>
        <dbReference type="Pfam" id="PF07905"/>
    </source>
</evidence>
<feature type="domain" description="Purine catabolism PurC-like" evidence="1">
    <location>
        <begin position="16"/>
        <end position="124"/>
    </location>
</feature>
<gene>
    <name evidence="3" type="ORF">AB840_05700</name>
</gene>
<sequence>MAVLLRELYGYVNHTEMKLIAGQAGMNRNIRWMHMVESLEISSFLEGEEISFITGIGLKNSTSETLLDLVREIYKNGGSAVVVNIGPYIERIGEDVISFCNEKDMPLFEVPWSVYMARIMHIFGKKITEAERSTMELESALKFAVYTPQSTELYCPVLEQHGFSRQSHYRLISIYLQKSPRISDEDAIKAINKIKLQTHVSLNDRHSYFPFVLEGTLLLLLCDWPDAYMKSSVAFASSAWAVHVPPSCRLYISISGNVGGLEKIHECYGQTNKIRRLQMRRKEMVESYDELGPYKILLNQHHSTVLKAYYQEILGKLDDYDQLHKGQLTDVLKTYLESNGSINKTAELLYIHRNTVNYKLHKAEEILNCDLSLFSTRFSIQLALLIKEIL</sequence>
<dbReference type="InterPro" id="IPR051448">
    <property type="entry name" value="CdaR-like_regulators"/>
</dbReference>
<dbReference type="Gene3D" id="1.10.10.2840">
    <property type="entry name" value="PucR C-terminal helix-turn-helix domain"/>
    <property type="match status" value="1"/>
</dbReference>
<dbReference type="AlphaFoldDB" id="A0A0J6ZPS5"/>
<dbReference type="InterPro" id="IPR042070">
    <property type="entry name" value="PucR_C-HTH_sf"/>
</dbReference>
<name>A0A0J6ZPS5_9FIRM</name>
<evidence type="ECO:0000313" key="3">
    <source>
        <dbReference type="EMBL" id="KMO86911.1"/>
    </source>
</evidence>
<protein>
    <recommendedName>
        <fullName evidence="5">PucR family transcriptional regulator</fullName>
    </recommendedName>
</protein>
<dbReference type="FunCoup" id="A0A0J6ZPS5">
    <property type="interactions" value="21"/>
</dbReference>
<accession>A0A0J6ZPS5</accession>
<dbReference type="Pfam" id="PF13556">
    <property type="entry name" value="HTH_30"/>
    <property type="match status" value="1"/>
</dbReference>
<dbReference type="InterPro" id="IPR012914">
    <property type="entry name" value="PucR_dom"/>
</dbReference>
<dbReference type="EMBL" id="LEKT01000013">
    <property type="protein sequence ID" value="KMO86911.1"/>
    <property type="molecule type" value="Genomic_DNA"/>
</dbReference>
<dbReference type="RefSeq" id="WP_048513867.1">
    <property type="nucleotide sequence ID" value="NZ_FUXD01000015.1"/>
</dbReference>
<dbReference type="OrthoDB" id="143422at2"/>
<evidence type="ECO:0008006" key="5">
    <source>
        <dbReference type="Google" id="ProtNLM"/>
    </source>
</evidence>
<dbReference type="Proteomes" id="UP000036503">
    <property type="component" value="Unassembled WGS sequence"/>
</dbReference>
<dbReference type="InterPro" id="IPR025736">
    <property type="entry name" value="PucR_C-HTH_dom"/>
</dbReference>
<reference evidence="3 4" key="1">
    <citation type="submission" date="2015-06" db="EMBL/GenBank/DDBJ databases">
        <title>Draft genome sequence of beer spoilage bacterium Megasphaera cerevisiae type strain 20462.</title>
        <authorList>
            <person name="Kutumbaka K."/>
            <person name="Pasmowitz J."/>
            <person name="Mategko J."/>
            <person name="Reyes D."/>
            <person name="Friedrich A."/>
            <person name="Han S."/>
            <person name="Martens-Habbena W."/>
            <person name="Neal-McKinney J."/>
            <person name="Janagama H.K."/>
            <person name="Nadala C."/>
            <person name="Samadpour M."/>
        </authorList>
    </citation>
    <scope>NUCLEOTIDE SEQUENCE [LARGE SCALE GENOMIC DNA]</scope>
    <source>
        <strain evidence="3 4">DSM 20462</strain>
    </source>
</reference>
<dbReference type="PANTHER" id="PTHR33744">
    <property type="entry name" value="CARBOHYDRATE DIACID REGULATOR"/>
    <property type="match status" value="1"/>
</dbReference>
<evidence type="ECO:0000313" key="4">
    <source>
        <dbReference type="Proteomes" id="UP000036503"/>
    </source>
</evidence>
<keyword evidence="4" id="KW-1185">Reference proteome</keyword>